<feature type="transmembrane region" description="Helical" evidence="2">
    <location>
        <begin position="119"/>
        <end position="142"/>
    </location>
</feature>
<evidence type="ECO:0000259" key="3">
    <source>
        <dbReference type="Pfam" id="PF13240"/>
    </source>
</evidence>
<evidence type="ECO:0000256" key="2">
    <source>
        <dbReference type="SAM" id="Phobius"/>
    </source>
</evidence>
<dbReference type="InterPro" id="IPR026870">
    <property type="entry name" value="Zinc_ribbon_dom"/>
</dbReference>
<sequence length="273" mass="28872">MGLALMTKYCPRCGAQNPDNAQFCSSCGYSLQSVYSSSSTPPSQSPPTSPPQSPPPTWNPQGGYTPPGYVKPLYQQALELFTRNLGMIIPALLALIITLVLGFAIGLITVALLPLISFTAIRGIAFVIGFIVGIVITFLIQLEAYESVDVMNGMVPDVGSAWRRTTANTGTILPTALLVGLIYGLLALAGVPGAFVIEGLVLILAYVITSHLALGRAMGLGASLNWYSNSFSRDGNSAVVVLIGSILSTIPILNLFTIPYTSLLSTLMARNYP</sequence>
<dbReference type="AlphaFoldDB" id="H2C502"/>
<dbReference type="InterPro" id="IPR038587">
    <property type="entry name" value="Ribosomal_eL40_sf"/>
</dbReference>
<dbReference type="HOGENOM" id="CLU_1145258_0_0_2"/>
<feature type="transmembrane region" description="Helical" evidence="2">
    <location>
        <begin position="239"/>
        <end position="260"/>
    </location>
</feature>
<dbReference type="STRING" id="671065.MetMK1DRAFT_00015970"/>
<organism evidence="4 5">
    <name type="scientific">Metallosphaera yellowstonensis MK1</name>
    <dbReference type="NCBI Taxonomy" id="671065"/>
    <lineage>
        <taxon>Archaea</taxon>
        <taxon>Thermoproteota</taxon>
        <taxon>Thermoprotei</taxon>
        <taxon>Sulfolobales</taxon>
        <taxon>Sulfolobaceae</taxon>
        <taxon>Metallosphaera</taxon>
    </lineage>
</organism>
<keyword evidence="2" id="KW-1133">Transmembrane helix</keyword>
<keyword evidence="2" id="KW-0472">Membrane</keyword>
<feature type="compositionally biased region" description="Pro residues" evidence="1">
    <location>
        <begin position="43"/>
        <end position="58"/>
    </location>
</feature>
<evidence type="ECO:0000313" key="4">
    <source>
        <dbReference type="EMBL" id="EHP71093.1"/>
    </source>
</evidence>
<feature type="transmembrane region" description="Helical" evidence="2">
    <location>
        <begin position="203"/>
        <end position="227"/>
    </location>
</feature>
<dbReference type="Pfam" id="PF13240">
    <property type="entry name" value="Zn_Ribbon_1"/>
    <property type="match status" value="1"/>
</dbReference>
<accession>H2C502</accession>
<feature type="transmembrane region" description="Helical" evidence="2">
    <location>
        <begin position="172"/>
        <end position="197"/>
    </location>
</feature>
<dbReference type="eggNOG" id="arCOG07264">
    <property type="taxonomic scope" value="Archaea"/>
</dbReference>
<dbReference type="EMBL" id="JH597761">
    <property type="protein sequence ID" value="EHP71093.1"/>
    <property type="molecule type" value="Genomic_DNA"/>
</dbReference>
<gene>
    <name evidence="4" type="ORF">MetMK1DRAFT_00015970</name>
</gene>
<name>H2C502_9CREN</name>
<feature type="transmembrane region" description="Helical" evidence="2">
    <location>
        <begin position="88"/>
        <end position="113"/>
    </location>
</feature>
<feature type="region of interest" description="Disordered" evidence="1">
    <location>
        <begin position="38"/>
        <end position="61"/>
    </location>
</feature>
<keyword evidence="2" id="KW-0812">Transmembrane</keyword>
<proteinExistence type="predicted"/>
<keyword evidence="5" id="KW-1185">Reference proteome</keyword>
<dbReference type="Proteomes" id="UP000003980">
    <property type="component" value="Unassembled WGS sequence"/>
</dbReference>
<evidence type="ECO:0000256" key="1">
    <source>
        <dbReference type="SAM" id="MobiDB-lite"/>
    </source>
</evidence>
<evidence type="ECO:0000313" key="5">
    <source>
        <dbReference type="Proteomes" id="UP000003980"/>
    </source>
</evidence>
<dbReference type="Gene3D" id="4.10.1060.50">
    <property type="match status" value="1"/>
</dbReference>
<protein>
    <submittedName>
        <fullName evidence="4">Uncharacterized protein family UPF0547</fullName>
    </submittedName>
</protein>
<reference evidence="4 5" key="1">
    <citation type="submission" date="2012-01" db="EMBL/GenBank/DDBJ databases">
        <title>Improved High-Quality Draft sequence of Metallosphaera yellowstonensis MK1.</title>
        <authorList>
            <consortium name="US DOE Joint Genome Institute"/>
            <person name="Lucas S."/>
            <person name="Han J."/>
            <person name="Cheng J.-F."/>
            <person name="Goodwin L."/>
            <person name="Pitluck S."/>
            <person name="Peters L."/>
            <person name="Teshima H."/>
            <person name="Detter J.C."/>
            <person name="Han C."/>
            <person name="Tapia R."/>
            <person name="Land M."/>
            <person name="Hauser L."/>
            <person name="Kyrpides N."/>
            <person name="Kozubal M."/>
            <person name="Macur R.E."/>
            <person name="Jay Z."/>
            <person name="Inskeep W."/>
            <person name="Woyke T."/>
        </authorList>
    </citation>
    <scope>NUCLEOTIDE SEQUENCE [LARGE SCALE GENOMIC DNA]</scope>
    <source>
        <strain evidence="4 5">MK1</strain>
    </source>
</reference>
<feature type="domain" description="Zinc-ribbon" evidence="3">
    <location>
        <begin position="9"/>
        <end position="31"/>
    </location>
</feature>